<dbReference type="PANTHER" id="PTHR47955">
    <property type="entry name" value="CYTOCHROME P450 FAMILY 71 PROTEIN"/>
    <property type="match status" value="1"/>
</dbReference>
<feature type="transmembrane region" description="Helical" evidence="8">
    <location>
        <begin position="186"/>
        <end position="203"/>
    </location>
</feature>
<dbReference type="PANTHER" id="PTHR47955:SF19">
    <property type="entry name" value="CYTOCHROME P450 71A9-LIKE ISOFORM X1"/>
    <property type="match status" value="1"/>
</dbReference>
<proteinExistence type="inferred from homology"/>
<dbReference type="InterPro" id="IPR002401">
    <property type="entry name" value="Cyt_P450_E_grp-I"/>
</dbReference>
<evidence type="ECO:0000256" key="3">
    <source>
        <dbReference type="ARBA" id="ARBA00022617"/>
    </source>
</evidence>
<evidence type="ECO:0008006" key="12">
    <source>
        <dbReference type="Google" id="ProtNLM"/>
    </source>
</evidence>
<dbReference type="Proteomes" id="UP000541444">
    <property type="component" value="Unassembled WGS sequence"/>
</dbReference>
<feature type="signal peptide" evidence="9">
    <location>
        <begin position="1"/>
        <end position="21"/>
    </location>
</feature>
<dbReference type="GO" id="GO:0016705">
    <property type="term" value="F:oxidoreductase activity, acting on paired donors, with incorporation or reduction of molecular oxygen"/>
    <property type="evidence" value="ECO:0007669"/>
    <property type="project" value="InterPro"/>
</dbReference>
<dbReference type="AlphaFoldDB" id="A0A7J7LQA2"/>
<evidence type="ECO:0000313" key="10">
    <source>
        <dbReference type="EMBL" id="KAF6144718.1"/>
    </source>
</evidence>
<dbReference type="EMBL" id="JACGCM010002113">
    <property type="protein sequence ID" value="KAF6144718.1"/>
    <property type="molecule type" value="Genomic_DNA"/>
</dbReference>
<dbReference type="InterPro" id="IPR036396">
    <property type="entry name" value="Cyt_P450_sf"/>
</dbReference>
<keyword evidence="3" id="KW-0349">Heme</keyword>
<evidence type="ECO:0000256" key="8">
    <source>
        <dbReference type="SAM" id="Phobius"/>
    </source>
</evidence>
<comment type="cofactor">
    <cofactor evidence="1">
        <name>heme</name>
        <dbReference type="ChEBI" id="CHEBI:30413"/>
    </cofactor>
</comment>
<keyword evidence="5" id="KW-0560">Oxidoreductase</keyword>
<dbReference type="InterPro" id="IPR001128">
    <property type="entry name" value="Cyt_P450"/>
</dbReference>
<keyword evidence="7" id="KW-0503">Monooxygenase</keyword>
<dbReference type="SUPFAM" id="SSF48264">
    <property type="entry name" value="Cytochrome P450"/>
    <property type="match status" value="1"/>
</dbReference>
<name>A0A7J7LQA2_9MAGN</name>
<dbReference type="OrthoDB" id="2789670at2759"/>
<dbReference type="PRINTS" id="PR00463">
    <property type="entry name" value="EP450I"/>
</dbReference>
<keyword evidence="8" id="KW-1133">Transmembrane helix</keyword>
<dbReference type="GO" id="GO:0005506">
    <property type="term" value="F:iron ion binding"/>
    <property type="evidence" value="ECO:0007669"/>
    <property type="project" value="InterPro"/>
</dbReference>
<sequence length="204" mass="23375">MDPYTLCVWLPSLLLLPLISQFIRNKRGVIRSRPPPSPSRLYIIARMFGSLLHRSLTQLSKKHGLVMLLQLGSVPILVVSSAEVAREVLKTHDHVFCNRPVLEGFRKHLYNFKDVAFSPYGEVIALFTGLHQKLDKNFNELDALLQQAVDEHSDPDRQTGEYEDIVYVLLHLEKEQLGEIRFTKDHIKAILMVISILLPLVLIF</sequence>
<evidence type="ECO:0000256" key="7">
    <source>
        <dbReference type="ARBA" id="ARBA00023033"/>
    </source>
</evidence>
<evidence type="ECO:0000256" key="1">
    <source>
        <dbReference type="ARBA" id="ARBA00001971"/>
    </source>
</evidence>
<organism evidence="10 11">
    <name type="scientific">Kingdonia uniflora</name>
    <dbReference type="NCBI Taxonomy" id="39325"/>
    <lineage>
        <taxon>Eukaryota</taxon>
        <taxon>Viridiplantae</taxon>
        <taxon>Streptophyta</taxon>
        <taxon>Embryophyta</taxon>
        <taxon>Tracheophyta</taxon>
        <taxon>Spermatophyta</taxon>
        <taxon>Magnoliopsida</taxon>
        <taxon>Ranunculales</taxon>
        <taxon>Circaeasteraceae</taxon>
        <taxon>Kingdonia</taxon>
    </lineage>
</organism>
<dbReference type="GO" id="GO:0020037">
    <property type="term" value="F:heme binding"/>
    <property type="evidence" value="ECO:0007669"/>
    <property type="project" value="InterPro"/>
</dbReference>
<keyword evidence="8" id="KW-0472">Membrane</keyword>
<dbReference type="Pfam" id="PF00067">
    <property type="entry name" value="p450"/>
    <property type="match status" value="1"/>
</dbReference>
<dbReference type="GO" id="GO:0004497">
    <property type="term" value="F:monooxygenase activity"/>
    <property type="evidence" value="ECO:0007669"/>
    <property type="project" value="UniProtKB-KW"/>
</dbReference>
<comment type="similarity">
    <text evidence="2">Belongs to the cytochrome P450 family.</text>
</comment>
<evidence type="ECO:0000313" key="11">
    <source>
        <dbReference type="Proteomes" id="UP000541444"/>
    </source>
</evidence>
<comment type="caution">
    <text evidence="10">The sequence shown here is derived from an EMBL/GenBank/DDBJ whole genome shotgun (WGS) entry which is preliminary data.</text>
</comment>
<protein>
    <recommendedName>
        <fullName evidence="12">Cytochrome P450</fullName>
    </recommendedName>
</protein>
<gene>
    <name evidence="10" type="ORF">GIB67_017737</name>
</gene>
<evidence type="ECO:0000256" key="2">
    <source>
        <dbReference type="ARBA" id="ARBA00010617"/>
    </source>
</evidence>
<reference evidence="10 11" key="1">
    <citation type="journal article" date="2020" name="IScience">
        <title>Genome Sequencing of the Endangered Kingdonia uniflora (Circaeasteraceae, Ranunculales) Reveals Potential Mechanisms of Evolutionary Specialization.</title>
        <authorList>
            <person name="Sun Y."/>
            <person name="Deng T."/>
            <person name="Zhang A."/>
            <person name="Moore M.J."/>
            <person name="Landis J.B."/>
            <person name="Lin N."/>
            <person name="Zhang H."/>
            <person name="Zhang X."/>
            <person name="Huang J."/>
            <person name="Zhang X."/>
            <person name="Sun H."/>
            <person name="Wang H."/>
        </authorList>
    </citation>
    <scope>NUCLEOTIDE SEQUENCE [LARGE SCALE GENOMIC DNA]</scope>
    <source>
        <strain evidence="10">TB1705</strain>
        <tissue evidence="10">Leaf</tissue>
    </source>
</reference>
<keyword evidence="6" id="KW-0408">Iron</keyword>
<evidence type="ECO:0000256" key="4">
    <source>
        <dbReference type="ARBA" id="ARBA00022723"/>
    </source>
</evidence>
<evidence type="ECO:0000256" key="9">
    <source>
        <dbReference type="SAM" id="SignalP"/>
    </source>
</evidence>
<keyword evidence="4" id="KW-0479">Metal-binding</keyword>
<feature type="chain" id="PRO_5029532653" description="Cytochrome P450" evidence="9">
    <location>
        <begin position="22"/>
        <end position="204"/>
    </location>
</feature>
<dbReference type="Gene3D" id="1.10.630.10">
    <property type="entry name" value="Cytochrome P450"/>
    <property type="match status" value="1"/>
</dbReference>
<dbReference type="GO" id="GO:0044550">
    <property type="term" value="P:secondary metabolite biosynthetic process"/>
    <property type="evidence" value="ECO:0007669"/>
    <property type="project" value="UniProtKB-ARBA"/>
</dbReference>
<evidence type="ECO:0000256" key="6">
    <source>
        <dbReference type="ARBA" id="ARBA00023004"/>
    </source>
</evidence>
<keyword evidence="8" id="KW-0812">Transmembrane</keyword>
<accession>A0A7J7LQA2</accession>
<evidence type="ECO:0000256" key="5">
    <source>
        <dbReference type="ARBA" id="ARBA00023002"/>
    </source>
</evidence>
<keyword evidence="9" id="KW-0732">Signal</keyword>
<keyword evidence="11" id="KW-1185">Reference proteome</keyword>